<feature type="region of interest" description="Disordered" evidence="6">
    <location>
        <begin position="60"/>
        <end position="119"/>
    </location>
</feature>
<name>A0ABD1RVV0_9LAMI</name>
<dbReference type="EMBL" id="JBFOLK010000008">
    <property type="protein sequence ID" value="KAL2492555.1"/>
    <property type="molecule type" value="Genomic_DNA"/>
</dbReference>
<keyword evidence="5" id="KW-0539">Nucleus</keyword>
<evidence type="ECO:0000256" key="3">
    <source>
        <dbReference type="ARBA" id="ARBA00022664"/>
    </source>
</evidence>
<dbReference type="InterPro" id="IPR033757">
    <property type="entry name" value="WTAP"/>
</dbReference>
<dbReference type="Pfam" id="PF17098">
    <property type="entry name" value="Wtap"/>
    <property type="match status" value="1"/>
</dbReference>
<dbReference type="GO" id="GO:0006397">
    <property type="term" value="P:mRNA processing"/>
    <property type="evidence" value="ECO:0007669"/>
    <property type="project" value="UniProtKB-KW"/>
</dbReference>
<gene>
    <name evidence="7" type="ORF">Adt_28183</name>
</gene>
<dbReference type="GO" id="GO:0005634">
    <property type="term" value="C:nucleus"/>
    <property type="evidence" value="ECO:0007669"/>
    <property type="project" value="UniProtKB-SubCell"/>
</dbReference>
<evidence type="ECO:0000313" key="7">
    <source>
        <dbReference type="EMBL" id="KAL2492555.1"/>
    </source>
</evidence>
<dbReference type="Proteomes" id="UP001604336">
    <property type="component" value="Unassembled WGS sequence"/>
</dbReference>
<reference evidence="8" key="1">
    <citation type="submission" date="2024-07" db="EMBL/GenBank/DDBJ databases">
        <title>Two chromosome-level genome assemblies of Korean endemic species Abeliophyllum distichum and Forsythia ovata (Oleaceae).</title>
        <authorList>
            <person name="Jang H."/>
        </authorList>
    </citation>
    <scope>NUCLEOTIDE SEQUENCE [LARGE SCALE GENOMIC DNA]</scope>
</reference>
<comment type="subcellular location">
    <subcellularLocation>
        <location evidence="1">Nucleus</location>
    </subcellularLocation>
</comment>
<organism evidence="7 8">
    <name type="scientific">Abeliophyllum distichum</name>
    <dbReference type="NCBI Taxonomy" id="126358"/>
    <lineage>
        <taxon>Eukaryota</taxon>
        <taxon>Viridiplantae</taxon>
        <taxon>Streptophyta</taxon>
        <taxon>Embryophyta</taxon>
        <taxon>Tracheophyta</taxon>
        <taxon>Spermatophyta</taxon>
        <taxon>Magnoliopsida</taxon>
        <taxon>eudicotyledons</taxon>
        <taxon>Gunneridae</taxon>
        <taxon>Pentapetalae</taxon>
        <taxon>asterids</taxon>
        <taxon>lamiids</taxon>
        <taxon>Lamiales</taxon>
        <taxon>Oleaceae</taxon>
        <taxon>Forsythieae</taxon>
        <taxon>Abeliophyllum</taxon>
    </lineage>
</organism>
<accession>A0ABD1RVV0</accession>
<protein>
    <submittedName>
        <fullName evidence="7">FKBP12-interacting protein of 37 kDa</fullName>
    </submittedName>
</protein>
<comment type="caution">
    <text evidence="7">The sequence shown here is derived from an EMBL/GenBank/DDBJ whole genome shotgun (WGS) entry which is preliminary data.</text>
</comment>
<evidence type="ECO:0000256" key="4">
    <source>
        <dbReference type="ARBA" id="ARBA00023187"/>
    </source>
</evidence>
<evidence type="ECO:0000256" key="2">
    <source>
        <dbReference type="ARBA" id="ARBA00010313"/>
    </source>
</evidence>
<dbReference type="AlphaFoldDB" id="A0ABD1RVV0"/>
<dbReference type="GO" id="GO:0008380">
    <property type="term" value="P:RNA splicing"/>
    <property type="evidence" value="ECO:0007669"/>
    <property type="project" value="UniProtKB-KW"/>
</dbReference>
<evidence type="ECO:0000313" key="8">
    <source>
        <dbReference type="Proteomes" id="UP001604336"/>
    </source>
</evidence>
<sequence>MGKMLMAKCRTLQEENDEIGNQANEGKMHELSMKLALQKSQNAELKIQFEGLCKQVEGLTNDPERSNEMRSLKKKNDEIRRLKQELQEKSRVEDKTELASDNNTTNYDEVPPGEVKTED</sequence>
<dbReference type="PANTHER" id="PTHR15217">
    <property type="entry name" value="WILMS' TUMOR 1-ASSOCIATING PROTEIN"/>
    <property type="match status" value="1"/>
</dbReference>
<keyword evidence="4" id="KW-0508">mRNA splicing</keyword>
<feature type="compositionally biased region" description="Basic and acidic residues" evidence="6">
    <location>
        <begin position="62"/>
        <end position="98"/>
    </location>
</feature>
<proteinExistence type="inferred from homology"/>
<keyword evidence="3" id="KW-0507">mRNA processing</keyword>
<evidence type="ECO:0000256" key="6">
    <source>
        <dbReference type="SAM" id="MobiDB-lite"/>
    </source>
</evidence>
<evidence type="ECO:0000256" key="5">
    <source>
        <dbReference type="ARBA" id="ARBA00023242"/>
    </source>
</evidence>
<evidence type="ECO:0000256" key="1">
    <source>
        <dbReference type="ARBA" id="ARBA00004123"/>
    </source>
</evidence>
<keyword evidence="8" id="KW-1185">Reference proteome</keyword>
<dbReference type="PANTHER" id="PTHR15217:SF0">
    <property type="entry name" value="PRE-MRNA-SPLICING REGULATOR WTAP"/>
    <property type="match status" value="1"/>
</dbReference>
<comment type="similarity">
    <text evidence="2">Belongs to the fl(2)d family.</text>
</comment>